<accession>A0ABR1EMN3</accession>
<organism evidence="1 2">
    <name type="scientific">Necator americanus</name>
    <name type="common">Human hookworm</name>
    <dbReference type="NCBI Taxonomy" id="51031"/>
    <lineage>
        <taxon>Eukaryota</taxon>
        <taxon>Metazoa</taxon>
        <taxon>Ecdysozoa</taxon>
        <taxon>Nematoda</taxon>
        <taxon>Chromadorea</taxon>
        <taxon>Rhabditida</taxon>
        <taxon>Rhabditina</taxon>
        <taxon>Rhabditomorpha</taxon>
        <taxon>Strongyloidea</taxon>
        <taxon>Ancylostomatidae</taxon>
        <taxon>Bunostominae</taxon>
        <taxon>Necator</taxon>
    </lineage>
</organism>
<name>A0ABR1EMN3_NECAM</name>
<comment type="caution">
    <text evidence="1">The sequence shown here is derived from an EMBL/GenBank/DDBJ whole genome shotgun (WGS) entry which is preliminary data.</text>
</comment>
<proteinExistence type="predicted"/>
<reference evidence="1 2" key="1">
    <citation type="submission" date="2023-08" db="EMBL/GenBank/DDBJ databases">
        <title>A Necator americanus chromosomal reference genome.</title>
        <authorList>
            <person name="Ilik V."/>
            <person name="Petrzelkova K.J."/>
            <person name="Pardy F."/>
            <person name="Fuh T."/>
            <person name="Niatou-Singa F.S."/>
            <person name="Gouil Q."/>
            <person name="Baker L."/>
            <person name="Ritchie M.E."/>
            <person name="Jex A.R."/>
            <person name="Gazzola D."/>
            <person name="Li H."/>
            <person name="Toshio Fujiwara R."/>
            <person name="Zhan B."/>
            <person name="Aroian R.V."/>
            <person name="Pafco B."/>
            <person name="Schwarz E.M."/>
        </authorList>
    </citation>
    <scope>NUCLEOTIDE SEQUENCE [LARGE SCALE GENOMIC DNA]</scope>
    <source>
        <strain evidence="1 2">Aroian</strain>
        <tissue evidence="1">Whole animal</tissue>
    </source>
</reference>
<protein>
    <submittedName>
        <fullName evidence="1">Uncharacterized protein</fullName>
    </submittedName>
</protein>
<keyword evidence="2" id="KW-1185">Reference proteome</keyword>
<evidence type="ECO:0000313" key="1">
    <source>
        <dbReference type="EMBL" id="KAK6763937.1"/>
    </source>
</evidence>
<dbReference type="Proteomes" id="UP001303046">
    <property type="component" value="Unassembled WGS sequence"/>
</dbReference>
<evidence type="ECO:0000313" key="2">
    <source>
        <dbReference type="Proteomes" id="UP001303046"/>
    </source>
</evidence>
<dbReference type="EMBL" id="JAVFWL010000006">
    <property type="protein sequence ID" value="KAK6763937.1"/>
    <property type="molecule type" value="Genomic_DNA"/>
</dbReference>
<sequence length="224" mass="26177">MMNDLTPELGRRRRAAWGAHKSIEDVVKKTRNIRLRAHLFNTTVLPALTYASETWAFRKQEENARLMIRDAAAFTKESKRWAGYVIHFNDNRWTRGMQIAPTLYDIPPLSQKINQMLKALDNPILPIAPDEDVTDEESHMLEMVYEGRMTDLRNLLHTNILELQQETAKKTLPVLAPRKKFVFVSAETISTYKFVCVARSADDFSQEKRLRRRLHRQLKGDREK</sequence>
<gene>
    <name evidence="1" type="primary">Necator_chrX.g24487</name>
    <name evidence="1" type="ORF">RB195_024322</name>
</gene>